<name>A0AAV4EDA1_9GAST</name>
<keyword evidence="2" id="KW-1185">Reference proteome</keyword>
<dbReference type="AlphaFoldDB" id="A0AAV4EDA1"/>
<comment type="caution">
    <text evidence="1">The sequence shown here is derived from an EMBL/GenBank/DDBJ whole genome shotgun (WGS) entry which is preliminary data.</text>
</comment>
<dbReference type="EMBL" id="BMAT01007172">
    <property type="protein sequence ID" value="GFR58769.1"/>
    <property type="molecule type" value="Genomic_DNA"/>
</dbReference>
<organism evidence="1 2">
    <name type="scientific">Elysia marginata</name>
    <dbReference type="NCBI Taxonomy" id="1093978"/>
    <lineage>
        <taxon>Eukaryota</taxon>
        <taxon>Metazoa</taxon>
        <taxon>Spiralia</taxon>
        <taxon>Lophotrochozoa</taxon>
        <taxon>Mollusca</taxon>
        <taxon>Gastropoda</taxon>
        <taxon>Heterobranchia</taxon>
        <taxon>Euthyneura</taxon>
        <taxon>Panpulmonata</taxon>
        <taxon>Sacoglossa</taxon>
        <taxon>Placobranchoidea</taxon>
        <taxon>Plakobranchidae</taxon>
        <taxon>Elysia</taxon>
    </lineage>
</organism>
<evidence type="ECO:0000313" key="1">
    <source>
        <dbReference type="EMBL" id="GFR58769.1"/>
    </source>
</evidence>
<reference evidence="1 2" key="1">
    <citation type="journal article" date="2021" name="Elife">
        <title>Chloroplast acquisition without the gene transfer in kleptoplastic sea slugs, Plakobranchus ocellatus.</title>
        <authorList>
            <person name="Maeda T."/>
            <person name="Takahashi S."/>
            <person name="Yoshida T."/>
            <person name="Shimamura S."/>
            <person name="Takaki Y."/>
            <person name="Nagai Y."/>
            <person name="Toyoda A."/>
            <person name="Suzuki Y."/>
            <person name="Arimoto A."/>
            <person name="Ishii H."/>
            <person name="Satoh N."/>
            <person name="Nishiyama T."/>
            <person name="Hasebe M."/>
            <person name="Maruyama T."/>
            <person name="Minagawa J."/>
            <person name="Obokata J."/>
            <person name="Shigenobu S."/>
        </authorList>
    </citation>
    <scope>NUCLEOTIDE SEQUENCE [LARGE SCALE GENOMIC DNA]</scope>
</reference>
<accession>A0AAV4EDA1</accession>
<gene>
    <name evidence="1" type="ORF">ElyMa_003487300</name>
</gene>
<evidence type="ECO:0000313" key="2">
    <source>
        <dbReference type="Proteomes" id="UP000762676"/>
    </source>
</evidence>
<sequence>MEPRAWKRQILSRSKEAFLKAKRTTNLSLSLSELLPAAVFTLIPTVNTRGEKTNPVGVFTRTLWSRVASVVATVRRHEVFRANDVVHLQQQQVYSVNMDFRCPTMPQQLYPDPKYDFFYMPHGPLSEEPGTCVLGL</sequence>
<proteinExistence type="predicted"/>
<dbReference type="Proteomes" id="UP000762676">
    <property type="component" value="Unassembled WGS sequence"/>
</dbReference>
<protein>
    <submittedName>
        <fullName evidence="1">Uncharacterized protein</fullName>
    </submittedName>
</protein>